<dbReference type="STRING" id="1048260.LFML04_1572"/>
<dbReference type="KEGG" id="lfi:LFML04_1572"/>
<dbReference type="HOGENOM" id="CLU_3235499_0_0_0"/>
<proteinExistence type="predicted"/>
<protein>
    <submittedName>
        <fullName evidence="1">Adenylate kinase</fullName>
    </submittedName>
</protein>
<reference evidence="1 2" key="1">
    <citation type="journal article" date="2011" name="J. Microbiol.">
        <title>Complete genome of Leptospirillum ferriphilum ML-04 provides insight into its physiology and environmental adaptation.</title>
        <authorList>
            <person name="Mi S."/>
            <person name="Song J."/>
            <person name="Lin J."/>
            <person name="Che Y."/>
            <person name="Zheng H."/>
            <person name="Lin J."/>
        </authorList>
    </citation>
    <scope>NUCLEOTIDE SEQUENCE [LARGE SCALE GENOMIC DNA]</scope>
    <source>
        <strain evidence="1 2">ML-04</strain>
    </source>
</reference>
<evidence type="ECO:0000313" key="2">
    <source>
        <dbReference type="Proteomes" id="UP000006177"/>
    </source>
</evidence>
<gene>
    <name evidence="1" type="ordered locus">LFML04_1572</name>
</gene>
<dbReference type="GO" id="GO:0016301">
    <property type="term" value="F:kinase activity"/>
    <property type="evidence" value="ECO:0007669"/>
    <property type="project" value="UniProtKB-KW"/>
</dbReference>
<name>J9ZDR5_LEPFM</name>
<organism evidence="1 2">
    <name type="scientific">Leptospirillum ferriphilum (strain ML-04)</name>
    <dbReference type="NCBI Taxonomy" id="1048260"/>
    <lineage>
        <taxon>Bacteria</taxon>
        <taxon>Pseudomonadati</taxon>
        <taxon>Nitrospirota</taxon>
        <taxon>Nitrospiria</taxon>
        <taxon>Nitrospirales</taxon>
        <taxon>Nitrospiraceae</taxon>
        <taxon>Leptospirillum</taxon>
    </lineage>
</organism>
<dbReference type="InterPro" id="IPR027417">
    <property type="entry name" value="P-loop_NTPase"/>
</dbReference>
<dbReference type="EMBL" id="CP002919">
    <property type="protein sequence ID" value="AFS53782.1"/>
    <property type="molecule type" value="Genomic_DNA"/>
</dbReference>
<accession>J9ZDR5</accession>
<sequence>MYWETTEPLLNYYRQKNILKVVDASSSIENVFSRIKHIFQELN</sequence>
<dbReference type="PATRIC" id="fig|1048260.3.peg.1691"/>
<keyword evidence="1" id="KW-0418">Kinase</keyword>
<evidence type="ECO:0000313" key="1">
    <source>
        <dbReference type="EMBL" id="AFS53782.1"/>
    </source>
</evidence>
<dbReference type="Gene3D" id="3.40.50.300">
    <property type="entry name" value="P-loop containing nucleotide triphosphate hydrolases"/>
    <property type="match status" value="1"/>
</dbReference>
<keyword evidence="1" id="KW-0808">Transferase</keyword>
<dbReference type="Proteomes" id="UP000006177">
    <property type="component" value="Chromosome"/>
</dbReference>
<dbReference type="AlphaFoldDB" id="J9ZDR5"/>